<proteinExistence type="predicted"/>
<evidence type="ECO:0000313" key="2">
    <source>
        <dbReference type="Proteomes" id="UP000558475"/>
    </source>
</evidence>
<accession>A0A7X6JE84</accession>
<gene>
    <name evidence="1" type="ORF">HGG76_27470</name>
</gene>
<dbReference type="EMBL" id="JAAXZB010000005">
    <property type="protein sequence ID" value="NKW11340.1"/>
    <property type="molecule type" value="Genomic_DNA"/>
</dbReference>
<comment type="caution">
    <text evidence="1">The sequence shown here is derived from an EMBL/GenBank/DDBJ whole genome shotgun (WGS) entry which is preliminary data.</text>
</comment>
<organism evidence="1 2">
    <name type="scientific">Brucella tritici</name>
    <dbReference type="NCBI Taxonomy" id="94626"/>
    <lineage>
        <taxon>Bacteria</taxon>
        <taxon>Pseudomonadati</taxon>
        <taxon>Pseudomonadota</taxon>
        <taxon>Alphaproteobacteria</taxon>
        <taxon>Hyphomicrobiales</taxon>
        <taxon>Brucellaceae</taxon>
        <taxon>Brucella/Ochrobactrum group</taxon>
        <taxon>Brucella</taxon>
    </lineage>
</organism>
<evidence type="ECO:0000313" key="1">
    <source>
        <dbReference type="EMBL" id="NKW11340.1"/>
    </source>
</evidence>
<dbReference type="AlphaFoldDB" id="A0A7X6JE84"/>
<protein>
    <submittedName>
        <fullName evidence="1">Uncharacterized protein</fullName>
    </submittedName>
</protein>
<reference evidence="1 2" key="1">
    <citation type="submission" date="2020-04" db="EMBL/GenBank/DDBJ databases">
        <title>Whole genome sequencing of clinical and environmental type strains of Ochrobactrum.</title>
        <authorList>
            <person name="Dharne M."/>
        </authorList>
    </citation>
    <scope>NUCLEOTIDE SEQUENCE [LARGE SCALE GENOMIC DNA]</scope>
    <source>
        <strain evidence="1 2">DSM 13340</strain>
    </source>
</reference>
<sequence length="88" mass="9522">MAAKLAKGAFSNPGGPPSILHSLSTAAALYRRFQMSITTQTEIILNKIASAPDYKIASLYKELLSIGLAEYAEVRKIPVPMPVPSIYE</sequence>
<dbReference type="Proteomes" id="UP000558475">
    <property type="component" value="Unassembled WGS sequence"/>
</dbReference>
<name>A0A7X6JE84_9HYPH</name>